<proteinExistence type="predicted"/>
<dbReference type="InterPro" id="IPR038052">
    <property type="entry name" value="Chaperonin_RbcX_sf"/>
</dbReference>
<keyword evidence="3" id="KW-1185">Reference proteome</keyword>
<evidence type="ECO:0000256" key="1">
    <source>
        <dbReference type="SAM" id="MobiDB-lite"/>
    </source>
</evidence>
<dbReference type="AlphaFoldDB" id="A0A1X6P8V3"/>
<accession>A0A1X6P8V3</accession>
<sequence>MAPAFVPPAGAVAGAGRLPLQPLRRRPGSAVATPAGRLAAASSRRPRAAAPVMLSAAAGGGGGGVDEEADRRGYAALSLPNEYLSESSVVQVKDLLTARAVRTVMVYMIEFHDGIGASWLRSFRNFDARERAGTFNDSDEYLIAMLTAPPRTITVSAGYGRSPIRREYTMDIVPSKIAQRVLAARRALAAEWVVDLKRIDADNAAVRVRALERSFRPETRRWMQPALPHGVAPAPMSTAAMEAAAAATAAAAAAAAAAEAQEAAAAASAASAEFAFVSAKSGDAAGATTSAASAAWAPVDDGDDEEYVSTPLRARNYASLKLLATKHALTRLLLGARDTAGRGPEYLFLQRFLRVSAAGGGGPAATCGDALLASLAATAVASAVTASSVPPVKTQRGGSGKGGAAAAAAAAATHKGFTIPTMVALVGGGVDGAEMLGVALDVRATIAADWATALQAVPVEQRALQVRLLSRSLNVPTSDVCTPANGEERA</sequence>
<dbReference type="EMBL" id="KV918845">
    <property type="protein sequence ID" value="OSX77166.1"/>
    <property type="molecule type" value="Genomic_DNA"/>
</dbReference>
<evidence type="ECO:0000313" key="3">
    <source>
        <dbReference type="Proteomes" id="UP000218209"/>
    </source>
</evidence>
<name>A0A1X6P8V3_PORUM</name>
<protein>
    <submittedName>
        <fullName evidence="2">Uncharacterized protein</fullName>
    </submittedName>
</protein>
<dbReference type="Gene3D" id="1.10.1200.210">
    <property type="entry name" value="Chaperonin-like RbcX"/>
    <property type="match status" value="1"/>
</dbReference>
<evidence type="ECO:0000313" key="2">
    <source>
        <dbReference type="EMBL" id="OSX77166.1"/>
    </source>
</evidence>
<feature type="region of interest" description="Disordered" evidence="1">
    <location>
        <begin position="17"/>
        <end position="38"/>
    </location>
</feature>
<reference evidence="2 3" key="1">
    <citation type="submission" date="2017-03" db="EMBL/GenBank/DDBJ databases">
        <title>WGS assembly of Porphyra umbilicalis.</title>
        <authorList>
            <person name="Brawley S.H."/>
            <person name="Blouin N.A."/>
            <person name="Ficko-Blean E."/>
            <person name="Wheeler G.L."/>
            <person name="Lohr M."/>
            <person name="Goodson H.V."/>
            <person name="Jenkins J.W."/>
            <person name="Blaby-Haas C.E."/>
            <person name="Helliwell K.E."/>
            <person name="Chan C."/>
            <person name="Marriage T."/>
            <person name="Bhattacharya D."/>
            <person name="Klein A.S."/>
            <person name="Badis Y."/>
            <person name="Brodie J."/>
            <person name="Cao Y."/>
            <person name="Collen J."/>
            <person name="Dittami S.M."/>
            <person name="Gachon C.M."/>
            <person name="Green B.R."/>
            <person name="Karpowicz S."/>
            <person name="Kim J.W."/>
            <person name="Kudahl U."/>
            <person name="Lin S."/>
            <person name="Michel G."/>
            <person name="Mittag M."/>
            <person name="Olson B.J."/>
            <person name="Pangilinan J."/>
            <person name="Peng Y."/>
            <person name="Qiu H."/>
            <person name="Shu S."/>
            <person name="Singer J.T."/>
            <person name="Smith A.G."/>
            <person name="Sprecher B.N."/>
            <person name="Wagner V."/>
            <person name="Wang W."/>
            <person name="Wang Z.-Y."/>
            <person name="Yan J."/>
            <person name="Yarish C."/>
            <person name="Zoeuner-Riek S."/>
            <person name="Zhuang Y."/>
            <person name="Zou Y."/>
            <person name="Lindquist E.A."/>
            <person name="Grimwood J."/>
            <person name="Barry K."/>
            <person name="Rokhsar D.S."/>
            <person name="Schmutz J."/>
            <person name="Stiller J.W."/>
            <person name="Grossman A.R."/>
            <person name="Prochnik S.E."/>
        </authorList>
    </citation>
    <scope>NUCLEOTIDE SEQUENCE [LARGE SCALE GENOMIC DNA]</scope>
    <source>
        <strain evidence="2">4086291</strain>
    </source>
</reference>
<gene>
    <name evidence="2" type="ORF">BU14_0159s0021</name>
</gene>
<dbReference type="OrthoDB" id="3538at2759"/>
<dbReference type="Proteomes" id="UP000218209">
    <property type="component" value="Unassembled WGS sequence"/>
</dbReference>
<dbReference type="SUPFAM" id="SSF158615">
    <property type="entry name" value="RbcX-like"/>
    <property type="match status" value="1"/>
</dbReference>
<organism evidence="2 3">
    <name type="scientific">Porphyra umbilicalis</name>
    <name type="common">Purple laver</name>
    <name type="synonym">Red alga</name>
    <dbReference type="NCBI Taxonomy" id="2786"/>
    <lineage>
        <taxon>Eukaryota</taxon>
        <taxon>Rhodophyta</taxon>
        <taxon>Bangiophyceae</taxon>
        <taxon>Bangiales</taxon>
        <taxon>Bangiaceae</taxon>
        <taxon>Porphyra</taxon>
    </lineage>
</organism>